<dbReference type="OrthoDB" id="276580at2"/>
<dbReference type="GO" id="GO:0004826">
    <property type="term" value="F:phenylalanine-tRNA ligase activity"/>
    <property type="evidence" value="ECO:0007669"/>
    <property type="project" value="InterPro"/>
</dbReference>
<dbReference type="PANTHER" id="PTHR39209:SF2">
    <property type="entry name" value="CYTOPLASMIC PROTEIN"/>
    <property type="match status" value="1"/>
</dbReference>
<accession>A0A2W2EJL8</accession>
<dbReference type="AlphaFoldDB" id="A0A2W2EJL8"/>
<evidence type="ECO:0000313" key="3">
    <source>
        <dbReference type="Proteomes" id="UP000249304"/>
    </source>
</evidence>
<proteinExistence type="predicted"/>
<feature type="domain" description="B3/B4 tRNA-binding" evidence="1">
    <location>
        <begin position="60"/>
        <end position="207"/>
    </location>
</feature>
<reference evidence="2 3" key="1">
    <citation type="submission" date="2018-01" db="EMBL/GenBank/DDBJ databases">
        <title>Draft genome sequence of Nonomuraea sp. KC333.</title>
        <authorList>
            <person name="Sahin N."/>
            <person name="Saygin H."/>
            <person name="Ay H."/>
        </authorList>
    </citation>
    <scope>NUCLEOTIDE SEQUENCE [LARGE SCALE GENOMIC DNA]</scope>
    <source>
        <strain evidence="2 3">KC333</strain>
    </source>
</reference>
<sequence>MHLQHSDDIWRDFPDLVPGVLHVRGVSKDASPDDRIARHTETAAARLAGAASESELPEIQAWRRAFTRMGLKPTQYRCASESLLRRFRKERELPRLHPLIDLCNAVSIAYAIPVAVFDLDQVAGHLEIRHATGDETYVTFSGETERPPPGEVIFADAEGRAHARRWTHRQSGLSAVRDTTTDVLVVAEALHASARQDVAALVATLADDLAALWPVTPRTAVLRPSAPRFSL</sequence>
<dbReference type="Gene3D" id="3.50.40.10">
    <property type="entry name" value="Phenylalanyl-trna Synthetase, Chain B, domain 3"/>
    <property type="match status" value="1"/>
</dbReference>
<dbReference type="InterPro" id="IPR020825">
    <property type="entry name" value="Phe-tRNA_synthase-like_B3/B4"/>
</dbReference>
<evidence type="ECO:0000313" key="2">
    <source>
        <dbReference type="EMBL" id="PZG09497.1"/>
    </source>
</evidence>
<dbReference type="PANTHER" id="PTHR39209">
    <property type="match status" value="1"/>
</dbReference>
<dbReference type="Proteomes" id="UP000249304">
    <property type="component" value="Unassembled WGS sequence"/>
</dbReference>
<dbReference type="EMBL" id="POUD01000245">
    <property type="protein sequence ID" value="PZG09497.1"/>
    <property type="molecule type" value="Genomic_DNA"/>
</dbReference>
<evidence type="ECO:0000259" key="1">
    <source>
        <dbReference type="SMART" id="SM00873"/>
    </source>
</evidence>
<comment type="caution">
    <text evidence="2">The sequence shown here is derived from an EMBL/GenBank/DDBJ whole genome shotgun (WGS) entry which is preliminary data.</text>
</comment>
<gene>
    <name evidence="2" type="ORF">C1J01_37600</name>
</gene>
<dbReference type="GO" id="GO:0003723">
    <property type="term" value="F:RNA binding"/>
    <property type="evidence" value="ECO:0007669"/>
    <property type="project" value="InterPro"/>
</dbReference>
<keyword evidence="3" id="KW-1185">Reference proteome</keyword>
<dbReference type="InterPro" id="IPR005146">
    <property type="entry name" value="B3/B4_tRNA-bd"/>
</dbReference>
<dbReference type="Pfam" id="PF03483">
    <property type="entry name" value="B3_4"/>
    <property type="match status" value="1"/>
</dbReference>
<dbReference type="SMART" id="SM00873">
    <property type="entry name" value="B3_4"/>
    <property type="match status" value="1"/>
</dbReference>
<dbReference type="RefSeq" id="WP_111183745.1">
    <property type="nucleotide sequence ID" value="NZ_POUD01000245.1"/>
</dbReference>
<name>A0A2W2EJL8_9ACTN</name>
<protein>
    <recommendedName>
        <fullName evidence="1">B3/B4 tRNA-binding domain-containing protein</fullName>
    </recommendedName>
</protein>
<dbReference type="SUPFAM" id="SSF56037">
    <property type="entry name" value="PheT/TilS domain"/>
    <property type="match status" value="1"/>
</dbReference>
<organism evidence="2 3">
    <name type="scientific">Nonomuraea aridisoli</name>
    <dbReference type="NCBI Taxonomy" id="2070368"/>
    <lineage>
        <taxon>Bacteria</taxon>
        <taxon>Bacillati</taxon>
        <taxon>Actinomycetota</taxon>
        <taxon>Actinomycetes</taxon>
        <taxon>Streptosporangiales</taxon>
        <taxon>Streptosporangiaceae</taxon>
        <taxon>Nonomuraea</taxon>
    </lineage>
</organism>